<gene>
    <name evidence="3" type="ORF">PBIL07802_LOCUS12215</name>
</gene>
<sequence>MPGPNSSDELLRKKAAAIARGLGIDFGSSDDSLDEWSSDEDSKEGKVPTEVRGKLRAGGERSKRAEVEIPHYMKPTAAAQKKRQQKDKEGGGEKGGASRSGSNRPETAGKTRKQVGERRVVAKDEKIGRDKPRNVDNSESGLDLARIVDNAIATAFEEPSAKEPLSSRQLSQPRGGGRMLAGGARKDRASPGRLNSGKGTRVGEIEDGKEEEVNVAKESAEEGQGELTRRFDESLQFEEDDLRRRAAELEADIRRLKEKKALKTLQAFESDKEVEVENVLKEFEKEQRKSMIEQQQKVEEQRQSERKRFEAAIDDIQRQIEGLLRKEQETRASAAAADADLKKQYKMVEEEYESAVASKKSKLYEELSRVVAEKRTSLMREVWED</sequence>
<dbReference type="EMBL" id="HBIB01018791">
    <property type="protein sequence ID" value="CAE0250015.1"/>
    <property type="molecule type" value="Transcribed_RNA"/>
</dbReference>
<evidence type="ECO:0000256" key="1">
    <source>
        <dbReference type="SAM" id="Coils"/>
    </source>
</evidence>
<keyword evidence="1" id="KW-0175">Coiled coil</keyword>
<name>A0A7S3D935_9EUKA</name>
<evidence type="ECO:0000313" key="3">
    <source>
        <dbReference type="EMBL" id="CAE0250015.1"/>
    </source>
</evidence>
<feature type="region of interest" description="Disordered" evidence="2">
    <location>
        <begin position="155"/>
        <end position="230"/>
    </location>
</feature>
<protein>
    <submittedName>
        <fullName evidence="3">Uncharacterized protein</fullName>
    </submittedName>
</protein>
<evidence type="ECO:0000256" key="2">
    <source>
        <dbReference type="SAM" id="MobiDB-lite"/>
    </source>
</evidence>
<feature type="compositionally biased region" description="Acidic residues" evidence="2">
    <location>
        <begin position="31"/>
        <end position="42"/>
    </location>
</feature>
<feature type="compositionally biased region" description="Basic and acidic residues" evidence="2">
    <location>
        <begin position="114"/>
        <end position="136"/>
    </location>
</feature>
<organism evidence="3">
    <name type="scientific">Palpitomonas bilix</name>
    <dbReference type="NCBI Taxonomy" id="652834"/>
    <lineage>
        <taxon>Eukaryota</taxon>
        <taxon>Eukaryota incertae sedis</taxon>
    </lineage>
</organism>
<feature type="compositionally biased region" description="Basic and acidic residues" evidence="2">
    <location>
        <begin position="201"/>
        <end position="220"/>
    </location>
</feature>
<feature type="compositionally biased region" description="Basic and acidic residues" evidence="2">
    <location>
        <begin position="43"/>
        <end position="71"/>
    </location>
</feature>
<feature type="coiled-coil region" evidence="1">
    <location>
        <begin position="239"/>
        <end position="333"/>
    </location>
</feature>
<reference evidence="3" key="1">
    <citation type="submission" date="2021-01" db="EMBL/GenBank/DDBJ databases">
        <authorList>
            <person name="Corre E."/>
            <person name="Pelletier E."/>
            <person name="Niang G."/>
            <person name="Scheremetjew M."/>
            <person name="Finn R."/>
            <person name="Kale V."/>
            <person name="Holt S."/>
            <person name="Cochrane G."/>
            <person name="Meng A."/>
            <person name="Brown T."/>
            <person name="Cohen L."/>
        </authorList>
    </citation>
    <scope>NUCLEOTIDE SEQUENCE</scope>
    <source>
        <strain evidence="3">NIES-2562</strain>
    </source>
</reference>
<dbReference type="AlphaFoldDB" id="A0A7S3D935"/>
<feature type="region of interest" description="Disordered" evidence="2">
    <location>
        <begin position="22"/>
        <end position="142"/>
    </location>
</feature>
<proteinExistence type="predicted"/>
<accession>A0A7S3D935</accession>